<dbReference type="RefSeq" id="WP_121896607.1">
    <property type="nucleotide sequence ID" value="NZ_RCNT01000001.1"/>
</dbReference>
<accession>A0A3L9Y9Q7</accession>
<comment type="caution">
    <text evidence="1">The sequence shown here is derived from an EMBL/GenBank/DDBJ whole genome shotgun (WGS) entry which is preliminary data.</text>
</comment>
<dbReference type="OrthoDB" id="7872222at2"/>
<gene>
    <name evidence="1" type="ORF">D9R08_03665</name>
</gene>
<proteinExistence type="predicted"/>
<evidence type="ECO:0000313" key="1">
    <source>
        <dbReference type="EMBL" id="RMA44018.1"/>
    </source>
</evidence>
<keyword evidence="2" id="KW-1185">Reference proteome</keyword>
<sequence length="65" mass="7227">MHVPSTEDILKLSSDHVAEFINDHTSSKTLSVIMRQLNEQLMSADEAVRNAAQAALQRLGFPEYA</sequence>
<evidence type="ECO:0000313" key="2">
    <source>
        <dbReference type="Proteomes" id="UP000281343"/>
    </source>
</evidence>
<protein>
    <submittedName>
        <fullName evidence="1">Uncharacterized protein</fullName>
    </submittedName>
</protein>
<dbReference type="AlphaFoldDB" id="A0A3L9Y9Q7"/>
<dbReference type="Proteomes" id="UP000281343">
    <property type="component" value="Unassembled WGS sequence"/>
</dbReference>
<name>A0A3L9Y9Q7_9RHOB</name>
<dbReference type="EMBL" id="RCNT01000001">
    <property type="protein sequence ID" value="RMA44018.1"/>
    <property type="molecule type" value="Genomic_DNA"/>
</dbReference>
<organism evidence="1 2">
    <name type="scientific">Rhodophyticola porphyridii</name>
    <dbReference type="NCBI Taxonomy" id="1852017"/>
    <lineage>
        <taxon>Bacteria</taxon>
        <taxon>Pseudomonadati</taxon>
        <taxon>Pseudomonadota</taxon>
        <taxon>Alphaproteobacteria</taxon>
        <taxon>Rhodobacterales</taxon>
        <taxon>Roseobacteraceae</taxon>
        <taxon>Rhodophyticola</taxon>
    </lineage>
</organism>
<reference evidence="1 2" key="1">
    <citation type="submission" date="2018-10" db="EMBL/GenBank/DDBJ databases">
        <authorList>
            <person name="Jung H.S."/>
            <person name="Jeon C.O."/>
        </authorList>
    </citation>
    <scope>NUCLEOTIDE SEQUENCE [LARGE SCALE GENOMIC DNA]</scope>
    <source>
        <strain evidence="1 2">MA-7-27</strain>
    </source>
</reference>